<accession>A0A8J3ZQQ6</accession>
<evidence type="ECO:0000313" key="1">
    <source>
        <dbReference type="EMBL" id="GIJ68719.1"/>
    </source>
</evidence>
<comment type="caution">
    <text evidence="1">The sequence shown here is derived from an EMBL/GenBank/DDBJ whole genome shotgun (WGS) entry which is preliminary data.</text>
</comment>
<gene>
    <name evidence="1" type="ORF">Voc01_036360</name>
</gene>
<evidence type="ECO:0008006" key="3">
    <source>
        <dbReference type="Google" id="ProtNLM"/>
    </source>
</evidence>
<proteinExistence type="predicted"/>
<dbReference type="Proteomes" id="UP000635606">
    <property type="component" value="Unassembled WGS sequence"/>
</dbReference>
<evidence type="ECO:0000313" key="2">
    <source>
        <dbReference type="Proteomes" id="UP000635606"/>
    </source>
</evidence>
<sequence>MGDLTTKKRIAAGIAAAALSVPLLMGAFQLFGWGGGDSARKAGSPADAQALRDFAANLANGQDLAYTAGYTTGNGTAVTAVQEAPRRAYRSAAAVYVAGPDANVLCRTPGGEAPNCVRSSGTDGIPLTHAKALVDVLAPDFIAPELVSAYLSRLAARVPGPVERSTRDIAGRSTECVRVAEVIEACATAEGVLAHFESPDGRLTLTTYQAAAAPEGFTLPPNAVVTDVDG</sequence>
<dbReference type="AlphaFoldDB" id="A0A8J3ZQQ6"/>
<dbReference type="EMBL" id="BOPH01000047">
    <property type="protein sequence ID" value="GIJ68719.1"/>
    <property type="molecule type" value="Genomic_DNA"/>
</dbReference>
<keyword evidence="2" id="KW-1185">Reference proteome</keyword>
<reference evidence="1" key="1">
    <citation type="submission" date="2021-01" db="EMBL/GenBank/DDBJ databases">
        <title>Whole genome shotgun sequence of Virgisporangium ochraceum NBRC 16418.</title>
        <authorList>
            <person name="Komaki H."/>
            <person name="Tamura T."/>
        </authorList>
    </citation>
    <scope>NUCLEOTIDE SEQUENCE</scope>
    <source>
        <strain evidence="1">NBRC 16418</strain>
    </source>
</reference>
<dbReference type="RefSeq" id="WP_203928663.1">
    <property type="nucleotide sequence ID" value="NZ_BOPH01000047.1"/>
</dbReference>
<protein>
    <recommendedName>
        <fullName evidence="3">Lipoprotein</fullName>
    </recommendedName>
</protein>
<organism evidence="1 2">
    <name type="scientific">Virgisporangium ochraceum</name>
    <dbReference type="NCBI Taxonomy" id="65505"/>
    <lineage>
        <taxon>Bacteria</taxon>
        <taxon>Bacillati</taxon>
        <taxon>Actinomycetota</taxon>
        <taxon>Actinomycetes</taxon>
        <taxon>Micromonosporales</taxon>
        <taxon>Micromonosporaceae</taxon>
        <taxon>Virgisporangium</taxon>
    </lineage>
</organism>
<name>A0A8J3ZQQ6_9ACTN</name>